<sequence length="539" mass="58131">MQLRPSAHTDTFARDHLPPAARWPRLLLGPPGPVYPDRLNCGAELLDGTVARYGPDRPALRSRDGEVWTYGELRGRVDRIAHTLTREMGVVPGNRVLLRGPTSPWLAACWLAVMKAGAVAVTVLASHRAAELAAVCEIARVRHAVCDARCVEELARARVPGLRPAVYGGGAPDDLLRRAAAQPGAFPAVPTSADDVALIAFTSGTTGRPKGCMHFHRDVLAVADTFSARLLRPRPEDVFAGSPPLGFTFGLGGLLVFPLRAGASALLAEWGGAARMLDDIQRHRVSVLFTAPTAYRAMLGRLGGYDTSTLRRCVSAGENLPAATWREWYAATGLRLVNGIGATELLHIFLSAVDGDSRPGTVGRPVPGFRARVVDAAGRPVPDGEPGLLAVRGPTGCRYLADERQRDYVRDGWNLTGDTCVREPDGHFRYLARADDMIVSAGYKIAGPEVEEVLMRHPYLLEAAVTGRPDAERGSVVVAHVVVRPGVPRGPETAAVLREFVRDRLAPYKCPREVVFLDALPRTATGKLQRFRLRGGALQ</sequence>
<evidence type="ECO:0000259" key="3">
    <source>
        <dbReference type="Pfam" id="PF13193"/>
    </source>
</evidence>
<dbReference type="InterPro" id="IPR045851">
    <property type="entry name" value="AMP-bd_C_sf"/>
</dbReference>
<feature type="domain" description="AMP-dependent synthetase/ligase" evidence="2">
    <location>
        <begin position="51"/>
        <end position="395"/>
    </location>
</feature>
<proteinExistence type="predicted"/>
<reference evidence="4 5" key="1">
    <citation type="submission" date="2020-09" db="EMBL/GenBank/DDBJ databases">
        <title>Biosynthesis of the nuclear factor of activated T cells inhibitor NFAT-133 and its congeners in Streptomyces pactum.</title>
        <authorList>
            <person name="Zhou W."/>
            <person name="Posri P."/>
            <person name="Abugrain M.E."/>
            <person name="Weisberg A.J."/>
            <person name="Chang J.H."/>
            <person name="Mahmud T."/>
        </authorList>
    </citation>
    <scope>NUCLEOTIDE SEQUENCE [LARGE SCALE GENOMIC DNA]</scope>
    <source>
        <strain evidence="4 5">ATCC 27456</strain>
    </source>
</reference>
<dbReference type="InterPro" id="IPR020845">
    <property type="entry name" value="AMP-binding_CS"/>
</dbReference>
<protein>
    <submittedName>
        <fullName evidence="4">AMP-binding protein</fullName>
    </submittedName>
</protein>
<keyword evidence="5" id="KW-1185">Reference proteome</keyword>
<dbReference type="InterPro" id="IPR000873">
    <property type="entry name" value="AMP-dep_synth/lig_dom"/>
</dbReference>
<organism evidence="4 5">
    <name type="scientific">Streptomyces pactum</name>
    <dbReference type="NCBI Taxonomy" id="68249"/>
    <lineage>
        <taxon>Bacteria</taxon>
        <taxon>Bacillati</taxon>
        <taxon>Actinomycetota</taxon>
        <taxon>Actinomycetes</taxon>
        <taxon>Kitasatosporales</taxon>
        <taxon>Streptomycetaceae</taxon>
        <taxon>Streptomyces</taxon>
    </lineage>
</organism>
<dbReference type="InterPro" id="IPR025110">
    <property type="entry name" value="AMP-bd_C"/>
</dbReference>
<dbReference type="RefSeq" id="WP_197990746.1">
    <property type="nucleotide sequence ID" value="NZ_JACYXC010000001.1"/>
</dbReference>
<dbReference type="PANTHER" id="PTHR43352">
    <property type="entry name" value="ACETYL-COA SYNTHETASE"/>
    <property type="match status" value="1"/>
</dbReference>
<dbReference type="PROSITE" id="PS00455">
    <property type="entry name" value="AMP_BINDING"/>
    <property type="match status" value="1"/>
</dbReference>
<feature type="domain" description="AMP-binding enzyme C-terminal" evidence="3">
    <location>
        <begin position="449"/>
        <end position="527"/>
    </location>
</feature>
<dbReference type="Gene3D" id="3.30.300.30">
    <property type="match status" value="1"/>
</dbReference>
<dbReference type="SUPFAM" id="SSF56801">
    <property type="entry name" value="Acetyl-CoA synthetase-like"/>
    <property type="match status" value="1"/>
</dbReference>
<comment type="caution">
    <text evidence="4">The sequence shown here is derived from an EMBL/GenBank/DDBJ whole genome shotgun (WGS) entry which is preliminary data.</text>
</comment>
<dbReference type="InterPro" id="IPR042099">
    <property type="entry name" value="ANL_N_sf"/>
</dbReference>
<name>A0ABS0NQH4_9ACTN</name>
<gene>
    <name evidence="4" type="ORF">IHE55_22880</name>
</gene>
<dbReference type="Gene3D" id="3.40.50.12780">
    <property type="entry name" value="N-terminal domain of ligase-like"/>
    <property type="match status" value="1"/>
</dbReference>
<accession>A0ABS0NQH4</accession>
<dbReference type="Proteomes" id="UP000807371">
    <property type="component" value="Unassembled WGS sequence"/>
</dbReference>
<dbReference type="EMBL" id="JACYXC010000001">
    <property type="protein sequence ID" value="MBH5337451.1"/>
    <property type="molecule type" value="Genomic_DNA"/>
</dbReference>
<dbReference type="PANTHER" id="PTHR43352:SF1">
    <property type="entry name" value="ANTHRANILATE--COA LIGASE"/>
    <property type="match status" value="1"/>
</dbReference>
<evidence type="ECO:0000313" key="5">
    <source>
        <dbReference type="Proteomes" id="UP000807371"/>
    </source>
</evidence>
<evidence type="ECO:0000313" key="4">
    <source>
        <dbReference type="EMBL" id="MBH5337451.1"/>
    </source>
</evidence>
<dbReference type="Pfam" id="PF00501">
    <property type="entry name" value="AMP-binding"/>
    <property type="match status" value="1"/>
</dbReference>
<keyword evidence="1" id="KW-0436">Ligase</keyword>
<dbReference type="Pfam" id="PF13193">
    <property type="entry name" value="AMP-binding_C"/>
    <property type="match status" value="1"/>
</dbReference>
<evidence type="ECO:0000259" key="2">
    <source>
        <dbReference type="Pfam" id="PF00501"/>
    </source>
</evidence>
<evidence type="ECO:0000256" key="1">
    <source>
        <dbReference type="ARBA" id="ARBA00022598"/>
    </source>
</evidence>